<protein>
    <submittedName>
        <fullName evidence="1">Uncharacterized protein</fullName>
    </submittedName>
</protein>
<evidence type="ECO:0000313" key="2">
    <source>
        <dbReference type="Proteomes" id="UP000824164"/>
    </source>
</evidence>
<name>A0A9D1HHF8_9FIRM</name>
<dbReference type="Pfam" id="PF20366">
    <property type="entry name" value="DUF6661"/>
    <property type="match status" value="1"/>
</dbReference>
<sequence>MEADRNFVDESTLRFIFDKCVNVVKFDETAFYRNRFNGFPGAKGVDIIAESDESIQLIEIKDCLGYETENIWRTSVDNSKLKSAPSGLPADSSFDIEVVQKVMATIACLYGAWSKSERMQQSVVLSDFWKAFTNDKITKDKKKLRIVLFLEGDFYANGPKSRNKKMIMKRLQDSIKGHLSWLNCQVAVEDSNTYAKQFFTVKRLAVPRQTKK</sequence>
<proteinExistence type="predicted"/>
<dbReference type="InterPro" id="IPR046602">
    <property type="entry name" value="DUF6661"/>
</dbReference>
<evidence type="ECO:0000313" key="1">
    <source>
        <dbReference type="EMBL" id="HIU03278.1"/>
    </source>
</evidence>
<dbReference type="Proteomes" id="UP000824164">
    <property type="component" value="Unassembled WGS sequence"/>
</dbReference>
<gene>
    <name evidence="1" type="ORF">IAB63_08510</name>
</gene>
<reference evidence="1" key="2">
    <citation type="journal article" date="2021" name="PeerJ">
        <title>Extensive microbial diversity within the chicken gut microbiome revealed by metagenomics and culture.</title>
        <authorList>
            <person name="Gilroy R."/>
            <person name="Ravi A."/>
            <person name="Getino M."/>
            <person name="Pursley I."/>
            <person name="Horton D.L."/>
            <person name="Alikhan N.F."/>
            <person name="Baker D."/>
            <person name="Gharbi K."/>
            <person name="Hall N."/>
            <person name="Watson M."/>
            <person name="Adriaenssens E.M."/>
            <person name="Foster-Nyarko E."/>
            <person name="Jarju S."/>
            <person name="Secka A."/>
            <person name="Antonio M."/>
            <person name="Oren A."/>
            <person name="Chaudhuri R.R."/>
            <person name="La Ragione R."/>
            <person name="Hildebrand F."/>
            <person name="Pallen M.J."/>
        </authorList>
    </citation>
    <scope>NUCLEOTIDE SEQUENCE</scope>
    <source>
        <strain evidence="1">CHK187-14744</strain>
    </source>
</reference>
<dbReference type="EMBL" id="DVLT01000051">
    <property type="protein sequence ID" value="HIU03278.1"/>
    <property type="molecule type" value="Genomic_DNA"/>
</dbReference>
<organism evidence="1 2">
    <name type="scientific">Candidatus Onthocola gallistercoris</name>
    <dbReference type="NCBI Taxonomy" id="2840876"/>
    <lineage>
        <taxon>Bacteria</taxon>
        <taxon>Bacillati</taxon>
        <taxon>Bacillota</taxon>
        <taxon>Bacilli</taxon>
        <taxon>Candidatus Onthocola</taxon>
    </lineage>
</organism>
<comment type="caution">
    <text evidence="1">The sequence shown here is derived from an EMBL/GenBank/DDBJ whole genome shotgun (WGS) entry which is preliminary data.</text>
</comment>
<accession>A0A9D1HHF8</accession>
<reference evidence="1" key="1">
    <citation type="submission" date="2020-10" db="EMBL/GenBank/DDBJ databases">
        <authorList>
            <person name="Gilroy R."/>
        </authorList>
    </citation>
    <scope>NUCLEOTIDE SEQUENCE</scope>
    <source>
        <strain evidence="1">CHK187-14744</strain>
    </source>
</reference>
<dbReference type="AlphaFoldDB" id="A0A9D1HHF8"/>